<dbReference type="KEGG" id="mpw:MPR_1352"/>
<evidence type="ECO:0000313" key="1">
    <source>
        <dbReference type="EMBL" id="SEQ93478.1"/>
    </source>
</evidence>
<reference evidence="1 2" key="1">
    <citation type="submission" date="2016-10" db="EMBL/GenBank/DDBJ databases">
        <authorList>
            <person name="Varghese N."/>
            <person name="Submissions S."/>
        </authorList>
    </citation>
    <scope>NUCLEOTIDE SEQUENCE [LARGE SCALE GENOMIC DNA]</scope>
    <source>
        <strain evidence="2">DSM 19823 / KCTC 23066 / CCTCC M 208030 / D25</strain>
    </source>
</reference>
<organism evidence="1 2">
    <name type="scientific">Myroides profundi</name>
    <dbReference type="NCBI Taxonomy" id="480520"/>
    <lineage>
        <taxon>Bacteria</taxon>
        <taxon>Pseudomonadati</taxon>
        <taxon>Bacteroidota</taxon>
        <taxon>Flavobacteriia</taxon>
        <taxon>Flavobacteriales</taxon>
        <taxon>Flavobacteriaceae</taxon>
        <taxon>Myroides</taxon>
    </lineage>
</organism>
<keyword evidence="2" id="KW-1185">Reference proteome</keyword>
<sequence length="367" mass="43448">MNQIVYQLNIKEKLDEYLSFIMGLNNKKKDSGKKEFELYKSDSLYYKIKLNYFKQNKLKDKSNSFLLFEFLNKNLDDIIIGNVDKLLKINSEYEELCEAFPDPFMVEFYSKPTQRKAELIDLSVLLEENLFCYKKVLKLNRRKLIISSIKNKLCPYCSRNYINLIDGVTHNMGINLDHYYSKNDYPLLGISFYNLIPSCQPCNSAFKNKRELDDSYIHPIKDRLDSAKYTLKLLSDKENFNVLYFLDQNSFEIDYSRNINALFKESDYAKFDKSAKFFKLINIYNAHKEVVQRALIDYYVYQEGEVLESIQKTFPKLNLKHKALGISTSKKDWSELPFGKVRYDILSELVQNKVDTHTDYLKVFKKK</sequence>
<gene>
    <name evidence="1" type="ORF">SAMN04488089_107156</name>
</gene>
<comment type="caution">
    <text evidence="1">The sequence shown here is derived from an EMBL/GenBank/DDBJ whole genome shotgun (WGS) entry which is preliminary data.</text>
</comment>
<evidence type="ECO:0000313" key="2">
    <source>
        <dbReference type="Proteomes" id="UP000183496"/>
    </source>
</evidence>
<dbReference type="AlphaFoldDB" id="A0AAJ4W485"/>
<dbReference type="RefSeq" id="WP_041890572.1">
    <property type="nucleotide sequence ID" value="NZ_CP010817.1"/>
</dbReference>
<evidence type="ECO:0008006" key="3">
    <source>
        <dbReference type="Google" id="ProtNLM"/>
    </source>
</evidence>
<dbReference type="Gene3D" id="1.10.30.50">
    <property type="match status" value="1"/>
</dbReference>
<protein>
    <recommendedName>
        <fullName evidence="3">HNH endonuclease</fullName>
    </recommendedName>
</protein>
<accession>A0AAJ4W485</accession>
<dbReference type="Proteomes" id="UP000183496">
    <property type="component" value="Unassembled WGS sequence"/>
</dbReference>
<dbReference type="EMBL" id="FOFY01000007">
    <property type="protein sequence ID" value="SEQ93478.1"/>
    <property type="molecule type" value="Genomic_DNA"/>
</dbReference>
<proteinExistence type="predicted"/>
<name>A0AAJ4W485_MYRPR</name>